<proteinExistence type="inferred from homology"/>
<evidence type="ECO:0000259" key="2">
    <source>
        <dbReference type="Pfam" id="PF07978"/>
    </source>
</evidence>
<feature type="domain" description="NIPSNAP" evidence="2">
    <location>
        <begin position="28"/>
        <end position="125"/>
    </location>
</feature>
<dbReference type="PANTHER" id="PTHR21017">
    <property type="entry name" value="NIPSNAP-RELATED"/>
    <property type="match status" value="1"/>
</dbReference>
<gene>
    <name evidence="3" type="primary">nipsnap3a</name>
</gene>
<reference evidence="3" key="2">
    <citation type="submission" date="2025-08" db="UniProtKB">
        <authorList>
            <consortium name="Ensembl"/>
        </authorList>
    </citation>
    <scope>IDENTIFICATION</scope>
</reference>
<dbReference type="PANTHER" id="PTHR21017:SF19">
    <property type="entry name" value="PROTEIN NIPSNAP HOMOLOG 3B"/>
    <property type="match status" value="1"/>
</dbReference>
<dbReference type="GO" id="GO:0005739">
    <property type="term" value="C:mitochondrion"/>
    <property type="evidence" value="ECO:0007669"/>
    <property type="project" value="TreeGrafter"/>
</dbReference>
<dbReference type="GeneTree" id="ENSGT00950000183018"/>
<dbReference type="Gene3D" id="3.30.70.100">
    <property type="match status" value="2"/>
</dbReference>
<dbReference type="InterPro" id="IPR011008">
    <property type="entry name" value="Dimeric_a/b-barrel"/>
</dbReference>
<feature type="domain" description="NIPSNAP" evidence="2">
    <location>
        <begin position="132"/>
        <end position="185"/>
    </location>
</feature>
<name>A0A8D3DVP5_SCOMX</name>
<evidence type="ECO:0000313" key="4">
    <source>
        <dbReference type="Proteomes" id="UP000694558"/>
    </source>
</evidence>
<sequence length="187" mass="21653">PLVLRGSLQTYPQVHLSTGSQQQHKTFYEFRTYCIHPDQNSAFLKLTNEKIRLRTAHSELIGYWTVEYGGLNQVFHIWKYDSYSQRAAVRAALGRDPSWISEYISKALPMMSSQDNEVTYAVPWSHLQRPPQEVHALWWFESADQRADVRHASHTDSRVVGAVRDAVVHLHSQNNKLMFPCPFSPMK</sequence>
<dbReference type="InterPro" id="IPR012577">
    <property type="entry name" value="NIPSNAP"/>
</dbReference>
<accession>A0A8D3DVP5</accession>
<dbReference type="SUPFAM" id="SSF54909">
    <property type="entry name" value="Dimeric alpha+beta barrel"/>
    <property type="match status" value="2"/>
</dbReference>
<dbReference type="Proteomes" id="UP000694558">
    <property type="component" value="Chromosome 13"/>
</dbReference>
<dbReference type="GO" id="GO:0000423">
    <property type="term" value="P:mitophagy"/>
    <property type="evidence" value="ECO:0007669"/>
    <property type="project" value="UniProtKB-ARBA"/>
</dbReference>
<evidence type="ECO:0000313" key="3">
    <source>
        <dbReference type="Ensembl" id="ENSSMAP00000063604.1"/>
    </source>
</evidence>
<dbReference type="AlphaFoldDB" id="A0A8D3DVP5"/>
<reference evidence="3" key="1">
    <citation type="submission" date="2023-05" db="EMBL/GenBank/DDBJ databases">
        <title>High-quality long-read genome of Scophthalmus maximus.</title>
        <authorList>
            <person name="Lien S."/>
            <person name="Martinez P."/>
        </authorList>
    </citation>
    <scope>NUCLEOTIDE SEQUENCE [LARGE SCALE GENOMIC DNA]</scope>
</reference>
<dbReference type="Pfam" id="PF07978">
    <property type="entry name" value="NIPSNAP"/>
    <property type="match status" value="2"/>
</dbReference>
<dbReference type="Ensembl" id="ENSSMAT00000062689.1">
    <property type="protein sequence ID" value="ENSSMAP00000063604.1"/>
    <property type="gene ID" value="ENSSMAG00000034958.1"/>
</dbReference>
<dbReference type="InterPro" id="IPR051557">
    <property type="entry name" value="NipSnap_domain"/>
</dbReference>
<organism evidence="3 4">
    <name type="scientific">Scophthalmus maximus</name>
    <name type="common">Turbot</name>
    <name type="synonym">Psetta maxima</name>
    <dbReference type="NCBI Taxonomy" id="52904"/>
    <lineage>
        <taxon>Eukaryota</taxon>
        <taxon>Metazoa</taxon>
        <taxon>Chordata</taxon>
        <taxon>Craniata</taxon>
        <taxon>Vertebrata</taxon>
        <taxon>Euteleostomi</taxon>
        <taxon>Actinopterygii</taxon>
        <taxon>Neopterygii</taxon>
        <taxon>Teleostei</taxon>
        <taxon>Neoteleostei</taxon>
        <taxon>Acanthomorphata</taxon>
        <taxon>Carangaria</taxon>
        <taxon>Pleuronectiformes</taxon>
        <taxon>Pleuronectoidei</taxon>
        <taxon>Scophthalmidae</taxon>
        <taxon>Scophthalmus</taxon>
    </lineage>
</organism>
<protein>
    <submittedName>
        <fullName evidence="3">Nipsnap homolog 3A (C. elegans)</fullName>
    </submittedName>
</protein>
<comment type="similarity">
    <text evidence="1">Belongs to the NipSnap family.</text>
</comment>
<evidence type="ECO:0000256" key="1">
    <source>
        <dbReference type="ARBA" id="ARBA00005291"/>
    </source>
</evidence>